<protein>
    <submittedName>
        <fullName evidence="2">Uncharacterized protein</fullName>
    </submittedName>
</protein>
<comment type="caution">
    <text evidence="2">The sequence shown here is derived from an EMBL/GenBank/DDBJ whole genome shotgun (WGS) entry which is preliminary data.</text>
</comment>
<evidence type="ECO:0000256" key="1">
    <source>
        <dbReference type="SAM" id="MobiDB-lite"/>
    </source>
</evidence>
<feature type="region of interest" description="Disordered" evidence="1">
    <location>
        <begin position="50"/>
        <end position="75"/>
    </location>
</feature>
<evidence type="ECO:0000313" key="2">
    <source>
        <dbReference type="EMBL" id="KAL0956840.1"/>
    </source>
</evidence>
<accession>A0ABR3JM10</accession>
<dbReference type="Proteomes" id="UP001556367">
    <property type="component" value="Unassembled WGS sequence"/>
</dbReference>
<reference evidence="3" key="1">
    <citation type="submission" date="2024-06" db="EMBL/GenBank/DDBJ databases">
        <title>Multi-omics analyses provide insights into the biosynthesis of the anticancer antibiotic pleurotin in Hohenbuehelia grisea.</title>
        <authorList>
            <person name="Weaver J.A."/>
            <person name="Alberti F."/>
        </authorList>
    </citation>
    <scope>NUCLEOTIDE SEQUENCE [LARGE SCALE GENOMIC DNA]</scope>
    <source>
        <strain evidence="3">T-177</strain>
    </source>
</reference>
<organism evidence="2 3">
    <name type="scientific">Hohenbuehelia grisea</name>
    <dbReference type="NCBI Taxonomy" id="104357"/>
    <lineage>
        <taxon>Eukaryota</taxon>
        <taxon>Fungi</taxon>
        <taxon>Dikarya</taxon>
        <taxon>Basidiomycota</taxon>
        <taxon>Agaricomycotina</taxon>
        <taxon>Agaricomycetes</taxon>
        <taxon>Agaricomycetidae</taxon>
        <taxon>Agaricales</taxon>
        <taxon>Pleurotineae</taxon>
        <taxon>Pleurotaceae</taxon>
        <taxon>Hohenbuehelia</taxon>
    </lineage>
</organism>
<keyword evidence="3" id="KW-1185">Reference proteome</keyword>
<name>A0ABR3JM10_9AGAR</name>
<sequence length="75" mass="8840">MIVSTDNERQRYSQELAAYTMRQWTAARQSLDRMRAVAVDEKRFMTPAELAYERSGRASHPSTQTYQPPHKRRSH</sequence>
<evidence type="ECO:0000313" key="3">
    <source>
        <dbReference type="Proteomes" id="UP001556367"/>
    </source>
</evidence>
<gene>
    <name evidence="2" type="ORF">HGRIS_002952</name>
</gene>
<dbReference type="EMBL" id="JASNQZ010000006">
    <property type="protein sequence ID" value="KAL0956840.1"/>
    <property type="molecule type" value="Genomic_DNA"/>
</dbReference>
<proteinExistence type="predicted"/>